<reference evidence="4" key="1">
    <citation type="submission" date="2017-02" db="UniProtKB">
        <authorList>
            <consortium name="WormBaseParasite"/>
        </authorList>
    </citation>
    <scope>IDENTIFICATION</scope>
</reference>
<accession>A0A0N4WLN5</accession>
<dbReference type="Proteomes" id="UP000268014">
    <property type="component" value="Unassembled WGS sequence"/>
</dbReference>
<dbReference type="Gene3D" id="1.10.10.10">
    <property type="entry name" value="Winged helix-like DNA-binding domain superfamily/Winged helix DNA-binding domain"/>
    <property type="match status" value="1"/>
</dbReference>
<dbReference type="InterPro" id="IPR011513">
    <property type="entry name" value="Nse1"/>
</dbReference>
<dbReference type="PANTHER" id="PTHR20973:SF0">
    <property type="entry name" value="NON-STRUCTURAL MAINTENANCE OF CHROMOSOMES ELEMENT 1 HOMOLOG"/>
    <property type="match status" value="1"/>
</dbReference>
<evidence type="ECO:0000313" key="3">
    <source>
        <dbReference type="Proteomes" id="UP000268014"/>
    </source>
</evidence>
<dbReference type="OrthoDB" id="5783051at2759"/>
<dbReference type="PANTHER" id="PTHR20973">
    <property type="entry name" value="NON-SMC ELEMENT 1-RELATED"/>
    <property type="match status" value="1"/>
</dbReference>
<protein>
    <submittedName>
        <fullName evidence="4">Phorbol-ester/DAG-type domain-containing protein</fullName>
    </submittedName>
</protein>
<gene>
    <name evidence="2" type="ORF">HPLM_LOCUS12063</name>
</gene>
<dbReference type="GO" id="GO:0005634">
    <property type="term" value="C:nucleus"/>
    <property type="evidence" value="ECO:0007669"/>
    <property type="project" value="TreeGrafter"/>
</dbReference>
<dbReference type="AlphaFoldDB" id="A0A0N4WLN5"/>
<feature type="region of interest" description="Disordered" evidence="1">
    <location>
        <begin position="1"/>
        <end position="26"/>
    </location>
</feature>
<name>A0A0N4WLN5_HAEPC</name>
<dbReference type="InterPro" id="IPR036388">
    <property type="entry name" value="WH-like_DNA-bd_sf"/>
</dbReference>
<proteinExistence type="predicted"/>
<dbReference type="InterPro" id="IPR013083">
    <property type="entry name" value="Znf_RING/FYVE/PHD"/>
</dbReference>
<evidence type="ECO:0000313" key="4">
    <source>
        <dbReference type="WBParaSite" id="HPLM_0001207101-mRNA-1"/>
    </source>
</evidence>
<evidence type="ECO:0000256" key="1">
    <source>
        <dbReference type="SAM" id="MobiDB-lite"/>
    </source>
</evidence>
<reference evidence="2 3" key="2">
    <citation type="submission" date="2018-11" db="EMBL/GenBank/DDBJ databases">
        <authorList>
            <consortium name="Pathogen Informatics"/>
        </authorList>
    </citation>
    <scope>NUCLEOTIDE SEQUENCE [LARGE SCALE GENOMIC DNA]</scope>
    <source>
        <strain evidence="2 3">MHpl1</strain>
    </source>
</reference>
<dbReference type="Gene3D" id="3.30.40.10">
    <property type="entry name" value="Zinc/RING finger domain, C3HC4 (zinc finger)"/>
    <property type="match status" value="1"/>
</dbReference>
<dbReference type="GO" id="GO:0030915">
    <property type="term" value="C:Smc5-Smc6 complex"/>
    <property type="evidence" value="ECO:0007669"/>
    <property type="project" value="InterPro"/>
</dbReference>
<dbReference type="GO" id="GO:0000724">
    <property type="term" value="P:double-strand break repair via homologous recombination"/>
    <property type="evidence" value="ECO:0007669"/>
    <property type="project" value="TreeGrafter"/>
</dbReference>
<keyword evidence="3" id="KW-1185">Reference proteome</keyword>
<dbReference type="STRING" id="6290.A0A0N4WLN5"/>
<sequence>MSQRVLRRNRIVEEEPGPSQSSEVPSDVAVDANEVPSFGDILQCSEDYSSAHQSLATFMVNKGVLTKKEFYLCFIRNVVSINLKRNPGVVSKIACSVEDLDALVSKLFSKLNPRLSELGLRLTSLADEESGREMVVLVSEDVFPKDISCISGFSADELLLFARYLPQFVDGCGQCESSWALNEATKLPNPMTLIKAQSFLDKLASFGWISEKDDTIRLEPRAIAELEPVLTTSYGCSTCILCQKVVVRKDIAVICDSCDVQIHRHCWKKYAASSETNEISCPGRGSNGCGRMFSKSDVAETFA</sequence>
<organism evidence="4">
    <name type="scientific">Haemonchus placei</name>
    <name type="common">Barber's pole worm</name>
    <dbReference type="NCBI Taxonomy" id="6290"/>
    <lineage>
        <taxon>Eukaryota</taxon>
        <taxon>Metazoa</taxon>
        <taxon>Ecdysozoa</taxon>
        <taxon>Nematoda</taxon>
        <taxon>Chromadorea</taxon>
        <taxon>Rhabditida</taxon>
        <taxon>Rhabditina</taxon>
        <taxon>Rhabditomorpha</taxon>
        <taxon>Strongyloidea</taxon>
        <taxon>Trichostrongylidae</taxon>
        <taxon>Haemonchus</taxon>
    </lineage>
</organism>
<dbReference type="EMBL" id="UZAF01017749">
    <property type="protein sequence ID" value="VDO44633.1"/>
    <property type="molecule type" value="Genomic_DNA"/>
</dbReference>
<dbReference type="WBParaSite" id="HPLM_0001207101-mRNA-1">
    <property type="protein sequence ID" value="HPLM_0001207101-mRNA-1"/>
    <property type="gene ID" value="HPLM_0001207101"/>
</dbReference>
<evidence type="ECO:0000313" key="2">
    <source>
        <dbReference type="EMBL" id="VDO44633.1"/>
    </source>
</evidence>
<dbReference type="OMA" id="ITLFHLW"/>
<dbReference type="GO" id="GO:0004842">
    <property type="term" value="F:ubiquitin-protein transferase activity"/>
    <property type="evidence" value="ECO:0007669"/>
    <property type="project" value="TreeGrafter"/>
</dbReference>